<gene>
    <name evidence="1" type="ORF">dnm_009250</name>
</gene>
<evidence type="ECO:0000313" key="1">
    <source>
        <dbReference type="EMBL" id="QTA84922.1"/>
    </source>
</evidence>
<dbReference type="Proteomes" id="UP000663722">
    <property type="component" value="Chromosome"/>
</dbReference>
<accession>A0A975BG70</accession>
<reference evidence="1" key="1">
    <citation type="journal article" date="2021" name="Microb. Physiol.">
        <title>Proteogenomic Insights into the Physiology of Marine, Sulfate-Reducing, Filamentous Desulfonema limicola and Desulfonema magnum.</title>
        <authorList>
            <person name="Schnaars V."/>
            <person name="Wohlbrand L."/>
            <person name="Scheve S."/>
            <person name="Hinrichs C."/>
            <person name="Reinhardt R."/>
            <person name="Rabus R."/>
        </authorList>
    </citation>
    <scope>NUCLEOTIDE SEQUENCE</scope>
    <source>
        <strain evidence="1">4be13</strain>
    </source>
</reference>
<protein>
    <submittedName>
        <fullName evidence="1">Uncharacterized protein</fullName>
    </submittedName>
</protein>
<dbReference type="KEGG" id="dmm:dnm_009250"/>
<evidence type="ECO:0000313" key="2">
    <source>
        <dbReference type="Proteomes" id="UP000663722"/>
    </source>
</evidence>
<keyword evidence="2" id="KW-1185">Reference proteome</keyword>
<dbReference type="EMBL" id="CP061800">
    <property type="protein sequence ID" value="QTA84922.1"/>
    <property type="molecule type" value="Genomic_DNA"/>
</dbReference>
<name>A0A975BG70_9BACT</name>
<organism evidence="1 2">
    <name type="scientific">Desulfonema magnum</name>
    <dbReference type="NCBI Taxonomy" id="45655"/>
    <lineage>
        <taxon>Bacteria</taxon>
        <taxon>Pseudomonadati</taxon>
        <taxon>Thermodesulfobacteriota</taxon>
        <taxon>Desulfobacteria</taxon>
        <taxon>Desulfobacterales</taxon>
        <taxon>Desulfococcaceae</taxon>
        <taxon>Desulfonema</taxon>
    </lineage>
</organism>
<sequence length="37" mass="4416">MFIPLFPPYPAHYLSESGCYETPSRSYLLYLIWLTVF</sequence>
<proteinExistence type="predicted"/>
<dbReference type="AlphaFoldDB" id="A0A975BG70"/>